<organism evidence="1 2">
    <name type="scientific">Thelonectria olida</name>
    <dbReference type="NCBI Taxonomy" id="1576542"/>
    <lineage>
        <taxon>Eukaryota</taxon>
        <taxon>Fungi</taxon>
        <taxon>Dikarya</taxon>
        <taxon>Ascomycota</taxon>
        <taxon>Pezizomycotina</taxon>
        <taxon>Sordariomycetes</taxon>
        <taxon>Hypocreomycetidae</taxon>
        <taxon>Hypocreales</taxon>
        <taxon>Nectriaceae</taxon>
        <taxon>Thelonectria</taxon>
    </lineage>
</organism>
<comment type="caution">
    <text evidence="1">The sequence shown here is derived from an EMBL/GenBank/DDBJ whole genome shotgun (WGS) entry which is preliminary data.</text>
</comment>
<accession>A0A9P9AI86</accession>
<proteinExistence type="predicted"/>
<reference evidence="1 2" key="1">
    <citation type="journal article" date="2021" name="Nat. Commun.">
        <title>Genetic determinants of endophytism in the Arabidopsis root mycobiome.</title>
        <authorList>
            <person name="Mesny F."/>
            <person name="Miyauchi S."/>
            <person name="Thiergart T."/>
            <person name="Pickel B."/>
            <person name="Atanasova L."/>
            <person name="Karlsson M."/>
            <person name="Huettel B."/>
            <person name="Barry K.W."/>
            <person name="Haridas S."/>
            <person name="Chen C."/>
            <person name="Bauer D."/>
            <person name="Andreopoulos W."/>
            <person name="Pangilinan J."/>
            <person name="LaButti K."/>
            <person name="Riley R."/>
            <person name="Lipzen A."/>
            <person name="Clum A."/>
            <person name="Drula E."/>
            <person name="Henrissat B."/>
            <person name="Kohler A."/>
            <person name="Grigoriev I.V."/>
            <person name="Martin F.M."/>
            <person name="Hacquard S."/>
        </authorList>
    </citation>
    <scope>NUCLEOTIDE SEQUENCE [LARGE SCALE GENOMIC DNA]</scope>
    <source>
        <strain evidence="1 2">MPI-CAGE-CH-0241</strain>
    </source>
</reference>
<dbReference type="AlphaFoldDB" id="A0A9P9AI86"/>
<protein>
    <submittedName>
        <fullName evidence="1">Uncharacterized protein</fullName>
    </submittedName>
</protein>
<gene>
    <name evidence="1" type="ORF">B0T10DRAFT_568536</name>
</gene>
<sequence length="61" mass="7140">MESREYRQSSWSSFLAPFTGALGWTQEEVTVFLVNLRKELTDPKIHAYWPIVSVYGQKPYT</sequence>
<keyword evidence="2" id="KW-1185">Reference proteome</keyword>
<dbReference type="EMBL" id="JAGPYM010000060">
    <property type="protein sequence ID" value="KAH6871066.1"/>
    <property type="molecule type" value="Genomic_DNA"/>
</dbReference>
<dbReference type="OrthoDB" id="2013972at2759"/>
<name>A0A9P9AI86_9HYPO</name>
<evidence type="ECO:0000313" key="1">
    <source>
        <dbReference type="EMBL" id="KAH6871066.1"/>
    </source>
</evidence>
<evidence type="ECO:0000313" key="2">
    <source>
        <dbReference type="Proteomes" id="UP000777438"/>
    </source>
</evidence>
<dbReference type="Proteomes" id="UP000777438">
    <property type="component" value="Unassembled WGS sequence"/>
</dbReference>